<evidence type="ECO:0000256" key="3">
    <source>
        <dbReference type="ARBA" id="ARBA00023163"/>
    </source>
</evidence>
<dbReference type="HOGENOM" id="CLU_111585_5_2_9"/>
<dbReference type="InterPro" id="IPR036390">
    <property type="entry name" value="WH_DNA-bd_sf"/>
</dbReference>
<organism evidence="5 6">
    <name type="scientific">Pseudolactococcus piscium MKFS47</name>
    <dbReference type="NCBI Taxonomy" id="297352"/>
    <lineage>
        <taxon>Bacteria</taxon>
        <taxon>Bacillati</taxon>
        <taxon>Bacillota</taxon>
        <taxon>Bacilli</taxon>
        <taxon>Lactobacillales</taxon>
        <taxon>Streptococcaceae</taxon>
        <taxon>Pseudolactococcus</taxon>
    </lineage>
</organism>
<dbReference type="KEGG" id="lpk:LACPI_2121"/>
<keyword evidence="1" id="KW-0805">Transcription regulation</keyword>
<dbReference type="PROSITE" id="PS51118">
    <property type="entry name" value="HTH_HXLR"/>
    <property type="match status" value="1"/>
</dbReference>
<dbReference type="STRING" id="1364.LP2241_50492"/>
<gene>
    <name evidence="5" type="primary">hxlR</name>
    <name evidence="5" type="ORF">LACPI_2121</name>
</gene>
<dbReference type="InterPro" id="IPR002577">
    <property type="entry name" value="HTH_HxlR"/>
</dbReference>
<dbReference type="SUPFAM" id="SSF46785">
    <property type="entry name" value="Winged helix' DNA-binding domain"/>
    <property type="match status" value="1"/>
</dbReference>
<evidence type="ECO:0000256" key="2">
    <source>
        <dbReference type="ARBA" id="ARBA00023125"/>
    </source>
</evidence>
<dbReference type="Pfam" id="PF01638">
    <property type="entry name" value="HxlR"/>
    <property type="match status" value="1"/>
</dbReference>
<dbReference type="EMBL" id="LN774769">
    <property type="protein sequence ID" value="CEN29321.1"/>
    <property type="molecule type" value="Genomic_DNA"/>
</dbReference>
<keyword evidence="3" id="KW-0804">Transcription</keyword>
<feature type="domain" description="HTH hxlR-type" evidence="4">
    <location>
        <begin position="4"/>
        <end position="103"/>
    </location>
</feature>
<dbReference type="Proteomes" id="UP000033166">
    <property type="component" value="Chromosome I"/>
</dbReference>
<accession>A0A0D6DZW1</accession>
<reference evidence="6" key="1">
    <citation type="submission" date="2015-01" db="EMBL/GenBank/DDBJ databases">
        <authorList>
            <person name="Andreevskaya M."/>
        </authorList>
    </citation>
    <scope>NUCLEOTIDE SEQUENCE [LARGE SCALE GENOMIC DNA]</scope>
    <source>
        <strain evidence="6">MKFS47</strain>
    </source>
</reference>
<dbReference type="AlphaFoldDB" id="A0A0D6DZW1"/>
<evidence type="ECO:0000259" key="4">
    <source>
        <dbReference type="PROSITE" id="PS51118"/>
    </source>
</evidence>
<protein>
    <submittedName>
        <fullName evidence="5">Transcriptional regulator, HxlR</fullName>
    </submittedName>
</protein>
<dbReference type="InterPro" id="IPR036388">
    <property type="entry name" value="WH-like_DNA-bd_sf"/>
</dbReference>
<dbReference type="PANTHER" id="PTHR33204">
    <property type="entry name" value="TRANSCRIPTIONAL REGULATOR, MARR FAMILY"/>
    <property type="match status" value="1"/>
</dbReference>
<sequence>MYLNEFDATMKLIQGKWKIYIIYYIHEQDTTRFNQLSRDLPDVSRKTLTLQLRQLEADGLIVRMTTSGYPLKVEYHLTPDGLSMIPVLDMICDWGNDHISPDLLAAKLCD</sequence>
<dbReference type="GO" id="GO:0003677">
    <property type="term" value="F:DNA binding"/>
    <property type="evidence" value="ECO:0007669"/>
    <property type="project" value="UniProtKB-KW"/>
</dbReference>
<evidence type="ECO:0000313" key="5">
    <source>
        <dbReference type="EMBL" id="CEN29321.1"/>
    </source>
</evidence>
<dbReference type="RefSeq" id="WP_047916308.1">
    <property type="nucleotide sequence ID" value="NZ_LN774769.1"/>
</dbReference>
<evidence type="ECO:0000256" key="1">
    <source>
        <dbReference type="ARBA" id="ARBA00023015"/>
    </source>
</evidence>
<keyword evidence="2" id="KW-0238">DNA-binding</keyword>
<evidence type="ECO:0000313" key="6">
    <source>
        <dbReference type="Proteomes" id="UP000033166"/>
    </source>
</evidence>
<dbReference type="PANTHER" id="PTHR33204:SF29">
    <property type="entry name" value="TRANSCRIPTIONAL REGULATOR"/>
    <property type="match status" value="1"/>
</dbReference>
<dbReference type="Gene3D" id="1.10.10.10">
    <property type="entry name" value="Winged helix-like DNA-binding domain superfamily/Winged helix DNA-binding domain"/>
    <property type="match status" value="1"/>
</dbReference>
<proteinExistence type="predicted"/>
<name>A0A0D6DZW1_9LACT</name>